<organism evidence="2 3">
    <name type="scientific">Maioricimonas rarisocia</name>
    <dbReference type="NCBI Taxonomy" id="2528026"/>
    <lineage>
        <taxon>Bacteria</taxon>
        <taxon>Pseudomonadati</taxon>
        <taxon>Planctomycetota</taxon>
        <taxon>Planctomycetia</taxon>
        <taxon>Planctomycetales</taxon>
        <taxon>Planctomycetaceae</taxon>
        <taxon>Maioricimonas</taxon>
    </lineage>
</organism>
<keyword evidence="3" id="KW-1185">Reference proteome</keyword>
<proteinExistence type="predicted"/>
<dbReference type="InterPro" id="IPR012669">
    <property type="entry name" value="Pectate_lyase"/>
</dbReference>
<evidence type="ECO:0000313" key="2">
    <source>
        <dbReference type="EMBL" id="QDU41417.1"/>
    </source>
</evidence>
<dbReference type="RefSeq" id="WP_145372791.1">
    <property type="nucleotide sequence ID" value="NZ_CP036275.1"/>
</dbReference>
<dbReference type="OrthoDB" id="9804686at2"/>
<feature type="chain" id="PRO_5021829596" evidence="1">
    <location>
        <begin position="24"/>
        <end position="481"/>
    </location>
</feature>
<dbReference type="Gene3D" id="1.50.10.20">
    <property type="match status" value="1"/>
</dbReference>
<keyword evidence="1" id="KW-0732">Signal</keyword>
<dbReference type="GO" id="GO:0016829">
    <property type="term" value="F:lyase activity"/>
    <property type="evidence" value="ECO:0007669"/>
    <property type="project" value="UniProtKB-KW"/>
</dbReference>
<dbReference type="Pfam" id="PF09492">
    <property type="entry name" value="Pec_lyase"/>
    <property type="match status" value="1"/>
</dbReference>
<feature type="signal peptide" evidence="1">
    <location>
        <begin position="1"/>
        <end position="23"/>
    </location>
</feature>
<dbReference type="KEGG" id="mri:Mal4_57840"/>
<accession>A0A517ZG08</accession>
<dbReference type="AlphaFoldDB" id="A0A517ZG08"/>
<evidence type="ECO:0000313" key="3">
    <source>
        <dbReference type="Proteomes" id="UP000320496"/>
    </source>
</evidence>
<name>A0A517ZG08_9PLAN</name>
<evidence type="ECO:0000256" key="1">
    <source>
        <dbReference type="SAM" id="SignalP"/>
    </source>
</evidence>
<protein>
    <submittedName>
        <fullName evidence="2">Pectic acid lyase</fullName>
    </submittedName>
</protein>
<dbReference type="EMBL" id="CP036275">
    <property type="protein sequence ID" value="QDU41417.1"/>
    <property type="molecule type" value="Genomic_DNA"/>
</dbReference>
<dbReference type="Proteomes" id="UP000320496">
    <property type="component" value="Chromosome"/>
</dbReference>
<gene>
    <name evidence="2" type="ORF">Mal4_57840</name>
</gene>
<dbReference type="SUPFAM" id="SSF81853">
    <property type="entry name" value="Family 10 polysaccharide lyase"/>
    <property type="match status" value="1"/>
</dbReference>
<reference evidence="2 3" key="1">
    <citation type="submission" date="2019-02" db="EMBL/GenBank/DDBJ databases">
        <title>Deep-cultivation of Planctomycetes and their phenomic and genomic characterization uncovers novel biology.</title>
        <authorList>
            <person name="Wiegand S."/>
            <person name="Jogler M."/>
            <person name="Boedeker C."/>
            <person name="Pinto D."/>
            <person name="Vollmers J."/>
            <person name="Rivas-Marin E."/>
            <person name="Kohn T."/>
            <person name="Peeters S.H."/>
            <person name="Heuer A."/>
            <person name="Rast P."/>
            <person name="Oberbeckmann S."/>
            <person name="Bunk B."/>
            <person name="Jeske O."/>
            <person name="Meyerdierks A."/>
            <person name="Storesund J.E."/>
            <person name="Kallscheuer N."/>
            <person name="Luecker S."/>
            <person name="Lage O.M."/>
            <person name="Pohl T."/>
            <person name="Merkel B.J."/>
            <person name="Hornburger P."/>
            <person name="Mueller R.-W."/>
            <person name="Bruemmer F."/>
            <person name="Labrenz M."/>
            <person name="Spormann A.M."/>
            <person name="Op den Camp H."/>
            <person name="Overmann J."/>
            <person name="Amann R."/>
            <person name="Jetten M.S.M."/>
            <person name="Mascher T."/>
            <person name="Medema M.H."/>
            <person name="Devos D.P."/>
            <person name="Kaster A.-K."/>
            <person name="Ovreas L."/>
            <person name="Rohde M."/>
            <person name="Galperin M.Y."/>
            <person name="Jogler C."/>
        </authorList>
    </citation>
    <scope>NUCLEOTIDE SEQUENCE [LARGE SCALE GENOMIC DNA]</scope>
    <source>
        <strain evidence="2 3">Mal4</strain>
    </source>
</reference>
<keyword evidence="2" id="KW-0456">Lyase</keyword>
<sequence precursor="true">MQAFTVTLLSVPAVLFGSTLALAEAPNRSQAEAALERACRFFHDHCSHHGGYVWRYSRDLTLSEGEAETGPDTAWVQPPGTPAVGETFLDAWEATGREEYRDWAIETARALVRGQLQSGGWYYRIDFDEEERKRWGFRDNEAYRPSRRRKNKTNVTTLDDDVTPAAVRLLMRVDRELDFSDREIHEAAMFALDAIVAAQYPNGGWYQNWDRYPESASSNDFPVIAASYPESWSRRWLNDWPGRYFNNDNVSGNVIATLLEAWDTYQDERYLEAAKRGGEFLIRAQMPDPQPAWAQQYDPQMHPCWDRKFEPPAISGLESQDVMETLMLLYRRTGEQRFLEPIPRALEYLKNSRYPDGRLARFYELKSNRPLFFTKEYELTYNSDDSPTHYGFIVDSRLDAIEAEFTRLSRRGPEAQPTASPSRRELAEQAAAVIEALDDRGAWIDPRSMKGHRKASPEGVVQSETFNTNARVLCEYLQSLN</sequence>